<name>A0A844W431_9RHOB</name>
<feature type="domain" description="Thiamine pyrophosphate enzyme TPP-binding" evidence="3">
    <location>
        <begin position="386"/>
        <end position="515"/>
    </location>
</feature>
<dbReference type="InterPro" id="IPR011766">
    <property type="entry name" value="TPP_enzyme_TPP-bd"/>
</dbReference>
<feature type="domain" description="Thiamine pyrophosphate enzyme N-terminal TPP-binding" evidence="4">
    <location>
        <begin position="3"/>
        <end position="107"/>
    </location>
</feature>
<dbReference type="Proteomes" id="UP000443843">
    <property type="component" value="Unassembled WGS sequence"/>
</dbReference>
<dbReference type="GO" id="GO:0050660">
    <property type="term" value="F:flavin adenine dinucleotide binding"/>
    <property type="evidence" value="ECO:0007669"/>
    <property type="project" value="TreeGrafter"/>
</dbReference>
<dbReference type="CDD" id="cd02002">
    <property type="entry name" value="TPP_BFDC"/>
    <property type="match status" value="1"/>
</dbReference>
<dbReference type="InterPro" id="IPR029061">
    <property type="entry name" value="THDP-binding"/>
</dbReference>
<proteinExistence type="inferred from homology"/>
<evidence type="ECO:0000313" key="6">
    <source>
        <dbReference type="Proteomes" id="UP000443843"/>
    </source>
</evidence>
<dbReference type="SUPFAM" id="SSF52467">
    <property type="entry name" value="DHS-like NAD/FAD-binding domain"/>
    <property type="match status" value="1"/>
</dbReference>
<dbReference type="EMBL" id="WNXQ01000005">
    <property type="protein sequence ID" value="MWB78587.1"/>
    <property type="molecule type" value="Genomic_DNA"/>
</dbReference>
<dbReference type="InterPro" id="IPR012001">
    <property type="entry name" value="Thiamin_PyroP_enz_TPP-bd_dom"/>
</dbReference>
<keyword evidence="6" id="KW-1185">Reference proteome</keyword>
<dbReference type="Pfam" id="PF02775">
    <property type="entry name" value="TPP_enzyme_C"/>
    <property type="match status" value="1"/>
</dbReference>
<comment type="caution">
    <text evidence="5">The sequence shown here is derived from an EMBL/GenBank/DDBJ whole genome shotgun (WGS) entry which is preliminary data.</text>
</comment>
<dbReference type="PANTHER" id="PTHR18968:SF86">
    <property type="entry name" value="ACETOLACTATE SYNTHASE LARGE SUBUNIT ILVX-RELATED"/>
    <property type="match status" value="1"/>
</dbReference>
<protein>
    <submittedName>
        <fullName evidence="5">Acetolactate synthase large subunit</fullName>
    </submittedName>
</protein>
<dbReference type="SUPFAM" id="SSF52518">
    <property type="entry name" value="Thiamin diphosphate-binding fold (THDP-binding)"/>
    <property type="match status" value="2"/>
</dbReference>
<reference evidence="5 6" key="1">
    <citation type="submission" date="2019-11" db="EMBL/GenBank/DDBJ databases">
        <title>Pseudooceanicola pacifica sp. nov., isolated from deep-sea sediment of the Pacific Ocean.</title>
        <authorList>
            <person name="Lyu L."/>
        </authorList>
    </citation>
    <scope>NUCLEOTIDE SEQUENCE [LARGE SCALE GENOMIC DNA]</scope>
    <source>
        <strain evidence="5 6">216_PA32_1</strain>
    </source>
</reference>
<dbReference type="Gene3D" id="3.40.50.970">
    <property type="match status" value="2"/>
</dbReference>
<sequence>MTNGADLLCDTLLENEVDVCFANPGTSEMHFVAALDRKQNMRCVLGLFEGVVTGAADGYARMSGKPAATLLHTGPGLANGLANMHNARRAFTPMVNVVGDHAAYHLPNDAPLTTDIESLAKPMSRFVRRIAGADDVSRATAEAISAARAAPGGVTTLILPADAAWTDVPDDSPISKASLRTPPPADPKRVDAAAKAVKSGAKPVLMLAGTALRDGPLKRAAAIAEATGARIIAQQSNGRVERGAGRVPVERVPYVIDVAMKFLEGTTHLILIGAKSPVTFFAYPGRPTTPLPEGCEVITLAENTDDLPGAIDQLAEALGVKPGAAPGIATAEIPGLHSGALTTAAIASAVANYLPEHAIICDESVTSGREFFGFTHGAAPHDHLQVTGGAIGGGIPLSAGAAIACPDRKVLNLQADGSGMYTNQALWTIAREKSDVCTVIFSNRRYAILQGELKNVGAGEPGLNAQRMLNLDDPFIDWVSLAKGMGVEAARAETAEQFNDLLKTAMSRKGPFLIEAIV</sequence>
<dbReference type="Gene3D" id="3.40.50.1220">
    <property type="entry name" value="TPP-binding domain"/>
    <property type="match status" value="1"/>
</dbReference>
<evidence type="ECO:0000313" key="5">
    <source>
        <dbReference type="EMBL" id="MWB78587.1"/>
    </source>
</evidence>
<dbReference type="InterPro" id="IPR029035">
    <property type="entry name" value="DHS-like_NAD/FAD-binding_dom"/>
</dbReference>
<accession>A0A844W431</accession>
<dbReference type="GO" id="GO:0044281">
    <property type="term" value="P:small molecule metabolic process"/>
    <property type="evidence" value="ECO:0007669"/>
    <property type="project" value="UniProtKB-ARBA"/>
</dbReference>
<evidence type="ECO:0000256" key="2">
    <source>
        <dbReference type="ARBA" id="ARBA00023052"/>
    </source>
</evidence>
<dbReference type="PANTHER" id="PTHR18968">
    <property type="entry name" value="THIAMINE PYROPHOSPHATE ENZYMES"/>
    <property type="match status" value="1"/>
</dbReference>
<dbReference type="NCBIfam" id="NF005760">
    <property type="entry name" value="PRK07586.1"/>
    <property type="match status" value="1"/>
</dbReference>
<evidence type="ECO:0000259" key="3">
    <source>
        <dbReference type="Pfam" id="PF02775"/>
    </source>
</evidence>
<dbReference type="CDD" id="cd07035">
    <property type="entry name" value="TPP_PYR_POX_like"/>
    <property type="match status" value="1"/>
</dbReference>
<comment type="similarity">
    <text evidence="1">Belongs to the TPP enzyme family.</text>
</comment>
<organism evidence="5 6">
    <name type="scientific">Pseudooceanicola pacificus</name>
    <dbReference type="NCBI Taxonomy" id="2676438"/>
    <lineage>
        <taxon>Bacteria</taxon>
        <taxon>Pseudomonadati</taxon>
        <taxon>Pseudomonadota</taxon>
        <taxon>Alphaproteobacteria</taxon>
        <taxon>Rhodobacterales</taxon>
        <taxon>Paracoccaceae</taxon>
        <taxon>Pseudooceanicola</taxon>
    </lineage>
</organism>
<evidence type="ECO:0000256" key="1">
    <source>
        <dbReference type="ARBA" id="ARBA00007812"/>
    </source>
</evidence>
<dbReference type="RefSeq" id="WP_160382800.1">
    <property type="nucleotide sequence ID" value="NZ_WNXQ01000005.1"/>
</dbReference>
<dbReference type="InterPro" id="IPR045229">
    <property type="entry name" value="TPP_enz"/>
</dbReference>
<keyword evidence="2" id="KW-0786">Thiamine pyrophosphate</keyword>
<dbReference type="AlphaFoldDB" id="A0A844W431"/>
<dbReference type="GO" id="GO:0030976">
    <property type="term" value="F:thiamine pyrophosphate binding"/>
    <property type="evidence" value="ECO:0007669"/>
    <property type="project" value="InterPro"/>
</dbReference>
<gene>
    <name evidence="5" type="ORF">GLS40_11160</name>
</gene>
<dbReference type="GO" id="GO:0003984">
    <property type="term" value="F:acetolactate synthase activity"/>
    <property type="evidence" value="ECO:0007669"/>
    <property type="project" value="TreeGrafter"/>
</dbReference>
<dbReference type="Pfam" id="PF02776">
    <property type="entry name" value="TPP_enzyme_N"/>
    <property type="match status" value="1"/>
</dbReference>
<evidence type="ECO:0000259" key="4">
    <source>
        <dbReference type="Pfam" id="PF02776"/>
    </source>
</evidence>